<dbReference type="NCBIfam" id="TIGR01727">
    <property type="entry name" value="oligo_HPY"/>
    <property type="match status" value="1"/>
</dbReference>
<dbReference type="InterPro" id="IPR013563">
    <property type="entry name" value="Oligopep_ABC_C"/>
</dbReference>
<dbReference type="Gene3D" id="3.40.50.300">
    <property type="entry name" value="P-loop containing nucleotide triphosphate hydrolases"/>
    <property type="match status" value="1"/>
</dbReference>
<dbReference type="InterPro" id="IPR003593">
    <property type="entry name" value="AAA+_ATPase"/>
</dbReference>
<dbReference type="GO" id="GO:0005524">
    <property type="term" value="F:ATP binding"/>
    <property type="evidence" value="ECO:0007669"/>
    <property type="project" value="UniProtKB-KW"/>
</dbReference>
<evidence type="ECO:0000256" key="4">
    <source>
        <dbReference type="ARBA" id="ARBA00022475"/>
    </source>
</evidence>
<dbReference type="InterPro" id="IPR017871">
    <property type="entry name" value="ABC_transporter-like_CS"/>
</dbReference>
<proteinExistence type="inferred from homology"/>
<dbReference type="CDD" id="cd03257">
    <property type="entry name" value="ABC_NikE_OppD_transporters"/>
    <property type="match status" value="1"/>
</dbReference>
<dbReference type="PANTHER" id="PTHR43297">
    <property type="entry name" value="OLIGOPEPTIDE TRANSPORT ATP-BINDING PROTEIN APPD"/>
    <property type="match status" value="1"/>
</dbReference>
<evidence type="ECO:0000256" key="3">
    <source>
        <dbReference type="ARBA" id="ARBA00022448"/>
    </source>
</evidence>
<feature type="domain" description="ABC transporter" evidence="8">
    <location>
        <begin position="12"/>
        <end position="260"/>
    </location>
</feature>
<keyword evidence="6 9" id="KW-0067">ATP-binding</keyword>
<organism evidence="9 10">
    <name type="scientific">Nocardioides dubius</name>
    <dbReference type="NCBI Taxonomy" id="317019"/>
    <lineage>
        <taxon>Bacteria</taxon>
        <taxon>Bacillati</taxon>
        <taxon>Actinomycetota</taxon>
        <taxon>Actinomycetes</taxon>
        <taxon>Propionibacteriales</taxon>
        <taxon>Nocardioidaceae</taxon>
        <taxon>Nocardioides</taxon>
    </lineage>
</organism>
<evidence type="ECO:0000313" key="10">
    <source>
        <dbReference type="Proteomes" id="UP001501581"/>
    </source>
</evidence>
<evidence type="ECO:0000256" key="6">
    <source>
        <dbReference type="ARBA" id="ARBA00022840"/>
    </source>
</evidence>
<dbReference type="SUPFAM" id="SSF52540">
    <property type="entry name" value="P-loop containing nucleoside triphosphate hydrolases"/>
    <property type="match status" value="1"/>
</dbReference>
<reference evidence="9 10" key="1">
    <citation type="journal article" date="2019" name="Int. J. Syst. Evol. Microbiol.">
        <title>The Global Catalogue of Microorganisms (GCM) 10K type strain sequencing project: providing services to taxonomists for standard genome sequencing and annotation.</title>
        <authorList>
            <consortium name="The Broad Institute Genomics Platform"/>
            <consortium name="The Broad Institute Genome Sequencing Center for Infectious Disease"/>
            <person name="Wu L."/>
            <person name="Ma J."/>
        </authorList>
    </citation>
    <scope>NUCLEOTIDE SEQUENCE [LARGE SCALE GENOMIC DNA]</scope>
    <source>
        <strain evidence="9 10">JCM 13008</strain>
    </source>
</reference>
<comment type="similarity">
    <text evidence="2">Belongs to the ABC transporter superfamily.</text>
</comment>
<dbReference type="Pfam" id="PF08352">
    <property type="entry name" value="oligo_HPY"/>
    <property type="match status" value="1"/>
</dbReference>
<keyword evidence="10" id="KW-1185">Reference proteome</keyword>
<sequence>MATMSKTRAADVRVEGLSLELDEPGVAVGEAQRLVRDVSFGVAAGEMVGLAGESGSGKSLTASAIAGLMPSGVRRAGGTILIGAEVCPPGHRHPDVAMIFQNPMTSLNPSVRIGDQIAEAVRLRHKGTSRSAARKRAVEILEQVEVSQAASRARQYPFEFSGGMRQRAMIGIAIARDPAVLVADEPTTALDVTVQRGVMDLIDRLRTDLGLAVLLISHDLGVMSERCDRLLVMYSGELVEVGGTRQVLDQPAHPYVDGLLRCIPDRAMAAGRLQPLLGQVPPPNRWISGCRFADRCGSATPACESAPVPLAPLSPSAQGREVRCIHPLTPATAGERSAR</sequence>
<dbReference type="PROSITE" id="PS00211">
    <property type="entry name" value="ABC_TRANSPORTER_1"/>
    <property type="match status" value="1"/>
</dbReference>
<evidence type="ECO:0000313" key="9">
    <source>
        <dbReference type="EMBL" id="GAA1098708.1"/>
    </source>
</evidence>
<evidence type="ECO:0000259" key="8">
    <source>
        <dbReference type="PROSITE" id="PS50893"/>
    </source>
</evidence>
<evidence type="ECO:0000256" key="2">
    <source>
        <dbReference type="ARBA" id="ARBA00005417"/>
    </source>
</evidence>
<dbReference type="PROSITE" id="PS50893">
    <property type="entry name" value="ABC_TRANSPORTER_2"/>
    <property type="match status" value="1"/>
</dbReference>
<keyword evidence="3" id="KW-0813">Transport</keyword>
<evidence type="ECO:0000256" key="7">
    <source>
        <dbReference type="ARBA" id="ARBA00023136"/>
    </source>
</evidence>
<dbReference type="InterPro" id="IPR050388">
    <property type="entry name" value="ABC_Ni/Peptide_Import"/>
</dbReference>
<evidence type="ECO:0000256" key="5">
    <source>
        <dbReference type="ARBA" id="ARBA00022741"/>
    </source>
</evidence>
<comment type="subcellular location">
    <subcellularLocation>
        <location evidence="1">Cell membrane</location>
        <topology evidence="1">Peripheral membrane protein</topology>
    </subcellularLocation>
</comment>
<dbReference type="Pfam" id="PF00005">
    <property type="entry name" value="ABC_tran"/>
    <property type="match status" value="1"/>
</dbReference>
<name>A0ABN1TR07_9ACTN</name>
<dbReference type="InterPro" id="IPR027417">
    <property type="entry name" value="P-loop_NTPase"/>
</dbReference>
<keyword evidence="4" id="KW-1003">Cell membrane</keyword>
<dbReference type="Proteomes" id="UP001501581">
    <property type="component" value="Unassembled WGS sequence"/>
</dbReference>
<comment type="caution">
    <text evidence="9">The sequence shown here is derived from an EMBL/GenBank/DDBJ whole genome shotgun (WGS) entry which is preliminary data.</text>
</comment>
<protein>
    <submittedName>
        <fullName evidence="9">ABC transporter ATP-binding protein</fullName>
    </submittedName>
</protein>
<accession>A0ABN1TR07</accession>
<dbReference type="SMART" id="SM00382">
    <property type="entry name" value="AAA"/>
    <property type="match status" value="1"/>
</dbReference>
<gene>
    <name evidence="9" type="ORF">GCM10009668_15210</name>
</gene>
<keyword evidence="7" id="KW-0472">Membrane</keyword>
<dbReference type="InterPro" id="IPR003439">
    <property type="entry name" value="ABC_transporter-like_ATP-bd"/>
</dbReference>
<keyword evidence="5" id="KW-0547">Nucleotide-binding</keyword>
<evidence type="ECO:0000256" key="1">
    <source>
        <dbReference type="ARBA" id="ARBA00004202"/>
    </source>
</evidence>
<dbReference type="PANTHER" id="PTHR43297:SF2">
    <property type="entry name" value="DIPEPTIDE TRANSPORT ATP-BINDING PROTEIN DPPD"/>
    <property type="match status" value="1"/>
</dbReference>
<dbReference type="EMBL" id="BAAALG010000006">
    <property type="protein sequence ID" value="GAA1098708.1"/>
    <property type="molecule type" value="Genomic_DNA"/>
</dbReference>